<feature type="transmembrane region" description="Helical" evidence="1">
    <location>
        <begin position="157"/>
        <end position="180"/>
    </location>
</feature>
<gene>
    <name evidence="2" type="ORF">CVS27_06835</name>
</gene>
<comment type="caution">
    <text evidence="2">The sequence shown here is derived from an EMBL/GenBank/DDBJ whole genome shotgun (WGS) entry which is preliminary data.</text>
</comment>
<keyword evidence="1" id="KW-0472">Membrane</keyword>
<dbReference type="InterPro" id="IPR011701">
    <property type="entry name" value="MFS"/>
</dbReference>
<feature type="transmembrane region" description="Helical" evidence="1">
    <location>
        <begin position="323"/>
        <end position="343"/>
    </location>
</feature>
<dbReference type="GO" id="GO:0022857">
    <property type="term" value="F:transmembrane transporter activity"/>
    <property type="evidence" value="ECO:0007669"/>
    <property type="project" value="InterPro"/>
</dbReference>
<feature type="transmembrane region" description="Helical" evidence="1">
    <location>
        <begin position="29"/>
        <end position="47"/>
    </location>
</feature>
<protein>
    <submittedName>
        <fullName evidence="2">MFS transporter</fullName>
    </submittedName>
</protein>
<feature type="transmembrane region" description="Helical" evidence="1">
    <location>
        <begin position="299"/>
        <end position="317"/>
    </location>
</feature>
<dbReference type="Gene3D" id="1.20.1250.20">
    <property type="entry name" value="MFS general substrate transporter like domains"/>
    <property type="match status" value="2"/>
</dbReference>
<evidence type="ECO:0000313" key="2">
    <source>
        <dbReference type="EMBL" id="POH74272.1"/>
    </source>
</evidence>
<feature type="transmembrane region" description="Helical" evidence="1">
    <location>
        <begin position="67"/>
        <end position="88"/>
    </location>
</feature>
<dbReference type="EMBL" id="PPXC01000004">
    <property type="protein sequence ID" value="POH74272.1"/>
    <property type="molecule type" value="Genomic_DNA"/>
</dbReference>
<feature type="transmembrane region" description="Helical" evidence="1">
    <location>
        <begin position="232"/>
        <end position="251"/>
    </location>
</feature>
<keyword evidence="3" id="KW-1185">Reference proteome</keyword>
<reference evidence="2 3" key="1">
    <citation type="submission" date="2018-01" db="EMBL/GenBank/DDBJ databases">
        <title>Arthrobacter sp. nov., from glaciers in China.</title>
        <authorList>
            <person name="Liu Q."/>
            <person name="Xin Y.-H."/>
        </authorList>
    </citation>
    <scope>NUCLEOTIDE SEQUENCE [LARGE SCALE GENOMIC DNA]</scope>
    <source>
        <strain evidence="2 3">HLT2-12-2</strain>
    </source>
</reference>
<keyword evidence="1" id="KW-0812">Transmembrane</keyword>
<dbReference type="SUPFAM" id="SSF103473">
    <property type="entry name" value="MFS general substrate transporter"/>
    <property type="match status" value="1"/>
</dbReference>
<dbReference type="InterPro" id="IPR036259">
    <property type="entry name" value="MFS_trans_sf"/>
</dbReference>
<organism evidence="2 3">
    <name type="scientific">Arthrobacter glacialis</name>
    <dbReference type="NCBI Taxonomy" id="1664"/>
    <lineage>
        <taxon>Bacteria</taxon>
        <taxon>Bacillati</taxon>
        <taxon>Actinomycetota</taxon>
        <taxon>Actinomycetes</taxon>
        <taxon>Micrococcales</taxon>
        <taxon>Micrococcaceae</taxon>
        <taxon>Arthrobacter</taxon>
    </lineage>
</organism>
<accession>A0A2S3ZZC8</accession>
<feature type="transmembrane region" description="Helical" evidence="1">
    <location>
        <begin position="363"/>
        <end position="381"/>
    </location>
</feature>
<dbReference type="PANTHER" id="PTHR23523:SF2">
    <property type="entry name" value="2-NITROIMIDAZOLE TRANSPORTER"/>
    <property type="match status" value="1"/>
</dbReference>
<feature type="transmembrane region" description="Helical" evidence="1">
    <location>
        <begin position="100"/>
        <end position="117"/>
    </location>
</feature>
<name>A0A2S3ZZC8_ARTGL</name>
<dbReference type="PANTHER" id="PTHR23523">
    <property type="match status" value="1"/>
</dbReference>
<dbReference type="Proteomes" id="UP000237061">
    <property type="component" value="Unassembled WGS sequence"/>
</dbReference>
<dbReference type="Pfam" id="PF07690">
    <property type="entry name" value="MFS_1"/>
    <property type="match status" value="1"/>
</dbReference>
<feature type="transmembrane region" description="Helical" evidence="1">
    <location>
        <begin position="186"/>
        <end position="211"/>
    </location>
</feature>
<dbReference type="InterPro" id="IPR052524">
    <property type="entry name" value="MFS_Cyanate_Porter"/>
</dbReference>
<proteinExistence type="predicted"/>
<feature type="transmembrane region" description="Helical" evidence="1">
    <location>
        <begin position="271"/>
        <end position="290"/>
    </location>
</feature>
<feature type="transmembrane region" description="Helical" evidence="1">
    <location>
        <begin position="123"/>
        <end position="145"/>
    </location>
</feature>
<keyword evidence="1" id="KW-1133">Transmembrane helix</keyword>
<feature type="transmembrane region" description="Helical" evidence="1">
    <location>
        <begin position="387"/>
        <end position="406"/>
    </location>
</feature>
<dbReference type="AlphaFoldDB" id="A0A2S3ZZC8"/>
<evidence type="ECO:0000313" key="3">
    <source>
        <dbReference type="Proteomes" id="UP000237061"/>
    </source>
</evidence>
<evidence type="ECO:0000256" key="1">
    <source>
        <dbReference type="SAM" id="Phobius"/>
    </source>
</evidence>
<sequence length="436" mass="44289">MLLVSKTPEHPFSAEIDAPGPAPRTKTRVVAAAGILAVVLIGLNLRAGISSASALFHDLQQVLGYGAWTAALLPSIPTLCFAVAGAGTSWLVRRVGVEKAIAVALFALTAGLALRAVPSVGMLLLGTVVSMSGLAVCNVAMPSFIREHYSDKTATMTGVYTITMSLGATMSAAVSVPLALQLDSPSLGLAAWAVLSVVTLAAFVPIALAAHRRRSVEPAAPISPWSLLKTRTGLLITAFFTIQAIAAYSIISWLPTILIAAGLEPAEAGLLLGLAQVVTVVGNVALLALAGRPGGLRRAFMVASVSYLLGAVALLVLPVSAAVVTSLLLGLGFGVFALVLVVISRSGGTTAEATAMSTLAQSVGYLLGTLGPFGMGLAHTLSGGWSVPLMMLVGVAAVQVVLAWLLTARRGDKDAAADEAPSTAPDLVPALSEIPA</sequence>